<dbReference type="SMART" id="SM00823">
    <property type="entry name" value="PKS_PP"/>
    <property type="match status" value="1"/>
</dbReference>
<dbReference type="PROSITE" id="PS50075">
    <property type="entry name" value="CARRIER"/>
    <property type="match status" value="1"/>
</dbReference>
<dbReference type="CDD" id="cd19543">
    <property type="entry name" value="DCL_NRPS"/>
    <property type="match status" value="1"/>
</dbReference>
<keyword evidence="7" id="KW-1185">Reference proteome</keyword>
<organism evidence="6 7">
    <name type="scientific">Dulcicalothrix desertica PCC 7102</name>
    <dbReference type="NCBI Taxonomy" id="232991"/>
    <lineage>
        <taxon>Bacteria</taxon>
        <taxon>Bacillati</taxon>
        <taxon>Cyanobacteriota</taxon>
        <taxon>Cyanophyceae</taxon>
        <taxon>Nostocales</taxon>
        <taxon>Calotrichaceae</taxon>
        <taxon>Dulcicalothrix</taxon>
    </lineage>
</organism>
<dbReference type="GO" id="GO:0044550">
    <property type="term" value="P:secondary metabolite biosynthetic process"/>
    <property type="evidence" value="ECO:0007669"/>
    <property type="project" value="UniProtKB-ARBA"/>
</dbReference>
<dbReference type="InterPro" id="IPR010071">
    <property type="entry name" value="AA_adenyl_dom"/>
</dbReference>
<sequence>MKHKNIEDVYPLSPMQQGMLFHSLYAPEDGVYIEQMSFNINGTLNVDAFVRAWQQVVELHPILRTAFVWEKLEKPIQVVGRQVTLPWEEHDFRGVSPLEQQKQLEVLQLNDRSRGFDISKAPLMRFTLIRLQETTYHFIWSHHHLLLDGWSVPLLLKEVIAYYKSFCQGENLYLEKPRPYRDYIEWLQQQNVTQAEVFWRSILKGFTTPTSLRKNLVSQRLSIQEKSYCEQERKLSVSSTVALQTLVHQHQVTLNTFIQGAVALLLSRYSGEEDVVFGATVSGRPPTLVKAESMVGLFINTLPVRIKVNPKGSVVPWLRSLQTQQVQAREYEYTPLVEIQGWSEVPRGLPLFESIVVFENYPIDASLQSPAIGLEISNVCSFDKTNYPLTISVVPGEQLLLKIAYTNGDGFDTDIIERMLGHLVTLLEGIIANPHQRLEELSILTPAERNYLLVELNQSSKFDTQQCIHHLFERQVVMAPDAVAVVFDTKSLTYDQLNQQANQLAHHLISLGVKPEMLVGICVERSLEMVIGILGILKAGGAYVPLDPDYPQERLAFMIADANVSILLTQEQIRHLLPNHEAQIVCLDADWNVIAQQPPSNPVNSRLQPENLAYVIYTSGSTGQSKGVMIEHRSLVNAYFAWEQTYQLRATRTCHLQMASFSFDVFSGDLVRALCSGGKLVLSKREFLLSPKELYNLMVLQQVDCAEFVPAVLRNLVEYLEQSQLRLDFMKLLVCGSDVWYGQEYQKFRSFCGSQTRLINSFGTTEATIDSSWFEATTHSELASEQLVPIGRAFLNTQLYILDVNLQPVPVGVAGEIYIGGASLARGYLNRPELTAQKFVPNPYSQEKGRLYKTGDLARYLPDGNIEFIRRTDYQVKIRGFRIEIAEIETALVQHQVVREVVVLAREDVPGDKRLVAYIVTDTPITSPELRHFLKQKLPEYMIPGAFVFVEALPLTPNGKVDRKALPAPDIATIEQHNFKVPRTILEEILVGIWSDILGVKQVSIDDNFFDLGGHSLIATQLISRIRKVYRVEVPLRYLFEEPTVAGLGAKIQAFSQQEELQATPILPVARLTDIELPLSFAQQRLWFLQQLHLDNSYNIFNALHMKGSLNIAALETSLNEIIKRHEALRTSFIAIDGYPVQVIASKLQLTIPIIDLQTLPEAEQKAQVLRLIAKESEQPFDLACSPLARVTLLKLNSAEHILLCTMHHIISDGWSMGVLVGELVNFYKASVNKKPLSLPELPLQYADFAVWQRQWLQSHVLALQLAYWKQQLGGISVLQLPYSQPRPEKGTNRCIIHSFKLSVQLSQALQTLSREANATLFITMLAAFKTLLYRYSKQDDIVVGTDVANRNQAETEGLIGFFVNILVLRTYLGGCPSFRELLQRVREVALGAYAHQDLPFEKLVEELQPERHLNHTPLFQVLFVMDNVPKQNLELPDLTITPLEVNYGTAKFDLALFVAKTEQEIVGSWHYNADLFDAAAITRMTGHFETLLNNIVAQPDTRINTLEILTEAEKRKQIMAETKQEESKLKKFMQVKPKAVKLPQGELIKTCFLDPDESLPLVIEPAINDIDIINWAKNNRLFIETKLQHHGAILFRNCNIDSVLTFENLAQAICPNLFAEYGDLPREGVSDKVYGSTPYPADQAILFHNESSHLHQFPLKIWFFCVQPAARGGETPIVDCRKAYQLLNPKLREKLEKQQLMYVRNYIEGLDVSWQEFFRTTDKAVVENYCKKARIEFEWLANNSLKTRQIRQAVTKHPHTRETVFFNQLQLHHISCLNSTVRESLLSIFGENNLPRNVYYSDGSPIEDAVMSEINEVYQQATISFPWQKGDVLMLDNMLTAHGRFPYEGQRKIVVAMGEIHQL</sequence>
<evidence type="ECO:0000256" key="3">
    <source>
        <dbReference type="ARBA" id="ARBA00022553"/>
    </source>
</evidence>
<name>A0A3S1AM29_9CYAN</name>
<dbReference type="FunFam" id="3.30.559.10:FF:000012">
    <property type="entry name" value="Non-ribosomal peptide synthetase"/>
    <property type="match status" value="1"/>
</dbReference>
<evidence type="ECO:0000313" key="7">
    <source>
        <dbReference type="Proteomes" id="UP000271624"/>
    </source>
</evidence>
<dbReference type="FunFam" id="2.30.38.10:FF:000001">
    <property type="entry name" value="Non-ribosomal peptide synthetase PvdI"/>
    <property type="match status" value="1"/>
</dbReference>
<dbReference type="InterPro" id="IPR003819">
    <property type="entry name" value="TauD/TfdA-like"/>
</dbReference>
<keyword evidence="2" id="KW-0596">Phosphopantetheine</keyword>
<dbReference type="InterPro" id="IPR006162">
    <property type="entry name" value="Ppantetheine_attach_site"/>
</dbReference>
<dbReference type="SUPFAM" id="SSF47336">
    <property type="entry name" value="ACP-like"/>
    <property type="match status" value="1"/>
</dbReference>
<dbReference type="CDD" id="cd19531">
    <property type="entry name" value="LCL_NRPS-like"/>
    <property type="match status" value="1"/>
</dbReference>
<dbReference type="FunFam" id="3.30.300.30:FF:000010">
    <property type="entry name" value="Enterobactin synthetase component F"/>
    <property type="match status" value="1"/>
</dbReference>
<dbReference type="InterPro" id="IPR036736">
    <property type="entry name" value="ACP-like_sf"/>
</dbReference>
<dbReference type="SUPFAM" id="SSF56801">
    <property type="entry name" value="Acetyl-CoA synthetase-like"/>
    <property type="match status" value="1"/>
</dbReference>
<dbReference type="Proteomes" id="UP000271624">
    <property type="component" value="Unassembled WGS sequence"/>
</dbReference>
<dbReference type="Gene3D" id="3.30.559.30">
    <property type="entry name" value="Nonribosomal peptide synthetase, condensation domain"/>
    <property type="match status" value="2"/>
</dbReference>
<dbReference type="SUPFAM" id="SSF51197">
    <property type="entry name" value="Clavaminate synthase-like"/>
    <property type="match status" value="1"/>
</dbReference>
<protein>
    <recommendedName>
        <fullName evidence="5">Carrier domain-containing protein</fullName>
    </recommendedName>
</protein>
<evidence type="ECO:0000259" key="5">
    <source>
        <dbReference type="PROSITE" id="PS50075"/>
    </source>
</evidence>
<dbReference type="NCBIfam" id="TIGR01733">
    <property type="entry name" value="AA-adenyl-dom"/>
    <property type="match status" value="1"/>
</dbReference>
<dbReference type="InterPro" id="IPR000873">
    <property type="entry name" value="AMP-dep_synth/lig_dom"/>
</dbReference>
<dbReference type="GO" id="GO:0005829">
    <property type="term" value="C:cytosol"/>
    <property type="evidence" value="ECO:0007669"/>
    <property type="project" value="TreeGrafter"/>
</dbReference>
<dbReference type="Gene3D" id="3.40.50.980">
    <property type="match status" value="2"/>
</dbReference>
<dbReference type="PANTHER" id="PTHR45527:SF1">
    <property type="entry name" value="FATTY ACID SYNTHASE"/>
    <property type="match status" value="1"/>
</dbReference>
<dbReference type="Pfam" id="PF00550">
    <property type="entry name" value="PP-binding"/>
    <property type="match status" value="1"/>
</dbReference>
<dbReference type="CDD" id="cd05930">
    <property type="entry name" value="A_NRPS"/>
    <property type="match status" value="1"/>
</dbReference>
<dbReference type="Gene3D" id="2.30.38.10">
    <property type="entry name" value="Luciferase, Domain 3"/>
    <property type="match status" value="1"/>
</dbReference>
<dbReference type="EMBL" id="RSCL01000011">
    <property type="protein sequence ID" value="RUT04339.1"/>
    <property type="molecule type" value="Genomic_DNA"/>
</dbReference>
<evidence type="ECO:0000256" key="4">
    <source>
        <dbReference type="ARBA" id="ARBA00023002"/>
    </source>
</evidence>
<dbReference type="GO" id="GO:0072330">
    <property type="term" value="P:monocarboxylic acid biosynthetic process"/>
    <property type="evidence" value="ECO:0007669"/>
    <property type="project" value="UniProtKB-ARBA"/>
</dbReference>
<dbReference type="SUPFAM" id="SSF52777">
    <property type="entry name" value="CoA-dependent acyltransferases"/>
    <property type="match status" value="4"/>
</dbReference>
<dbReference type="PROSITE" id="PS00012">
    <property type="entry name" value="PHOSPHOPANTETHEINE"/>
    <property type="match status" value="1"/>
</dbReference>
<dbReference type="GO" id="GO:0043041">
    <property type="term" value="P:amino acid activation for nonribosomal peptide biosynthetic process"/>
    <property type="evidence" value="ECO:0007669"/>
    <property type="project" value="TreeGrafter"/>
</dbReference>
<dbReference type="Pfam" id="PF00668">
    <property type="entry name" value="Condensation"/>
    <property type="match status" value="2"/>
</dbReference>
<comment type="cofactor">
    <cofactor evidence="1">
        <name>pantetheine 4'-phosphate</name>
        <dbReference type="ChEBI" id="CHEBI:47942"/>
    </cofactor>
</comment>
<dbReference type="Pfam" id="PF13193">
    <property type="entry name" value="AMP-binding_C"/>
    <property type="match status" value="1"/>
</dbReference>
<dbReference type="Gene3D" id="1.10.1200.10">
    <property type="entry name" value="ACP-like"/>
    <property type="match status" value="1"/>
</dbReference>
<evidence type="ECO:0000256" key="1">
    <source>
        <dbReference type="ARBA" id="ARBA00001957"/>
    </source>
</evidence>
<comment type="caution">
    <text evidence="6">The sequence shown here is derived from an EMBL/GenBank/DDBJ whole genome shotgun (WGS) entry which is preliminary data.</text>
</comment>
<dbReference type="Pfam" id="PF02668">
    <property type="entry name" value="TauD"/>
    <property type="match status" value="1"/>
</dbReference>
<feature type="domain" description="Carrier" evidence="5">
    <location>
        <begin position="981"/>
        <end position="1056"/>
    </location>
</feature>
<reference evidence="6" key="2">
    <citation type="journal article" date="2019" name="Genome Biol. Evol.">
        <title>Day and night: Metabolic profiles and evolutionary relationships of six axenic non-marine cyanobacteria.</title>
        <authorList>
            <person name="Will S.E."/>
            <person name="Henke P."/>
            <person name="Boedeker C."/>
            <person name="Huang S."/>
            <person name="Brinkmann H."/>
            <person name="Rohde M."/>
            <person name="Jarek M."/>
            <person name="Friedl T."/>
            <person name="Seufert S."/>
            <person name="Schumacher M."/>
            <person name="Overmann J."/>
            <person name="Neumann-Schaal M."/>
            <person name="Petersen J."/>
        </authorList>
    </citation>
    <scope>NUCLEOTIDE SEQUENCE [LARGE SCALE GENOMIC DNA]</scope>
    <source>
        <strain evidence="6">PCC 7102</strain>
    </source>
</reference>
<dbReference type="GO" id="GO:0031177">
    <property type="term" value="F:phosphopantetheine binding"/>
    <property type="evidence" value="ECO:0007669"/>
    <property type="project" value="InterPro"/>
</dbReference>
<dbReference type="Gene3D" id="3.60.130.10">
    <property type="entry name" value="Clavaminate synthase-like"/>
    <property type="match status" value="1"/>
</dbReference>
<evidence type="ECO:0000313" key="6">
    <source>
        <dbReference type="EMBL" id="RUT04339.1"/>
    </source>
</evidence>
<gene>
    <name evidence="6" type="ORF">DSM106972_045670</name>
</gene>
<dbReference type="InterPro" id="IPR001242">
    <property type="entry name" value="Condensation_dom"/>
</dbReference>
<reference evidence="6" key="1">
    <citation type="submission" date="2018-12" db="EMBL/GenBank/DDBJ databases">
        <authorList>
            <person name="Will S."/>
            <person name="Neumann-Schaal M."/>
            <person name="Henke P."/>
        </authorList>
    </citation>
    <scope>NUCLEOTIDE SEQUENCE</scope>
    <source>
        <strain evidence="6">PCC 7102</strain>
    </source>
</reference>
<dbReference type="PANTHER" id="PTHR45527">
    <property type="entry name" value="NONRIBOSOMAL PEPTIDE SYNTHETASE"/>
    <property type="match status" value="1"/>
</dbReference>
<dbReference type="FunFam" id="3.40.50.12780:FF:000012">
    <property type="entry name" value="Non-ribosomal peptide synthetase"/>
    <property type="match status" value="1"/>
</dbReference>
<dbReference type="InterPro" id="IPR042098">
    <property type="entry name" value="TauD-like_sf"/>
</dbReference>
<dbReference type="InterPro" id="IPR020845">
    <property type="entry name" value="AMP-binding_CS"/>
</dbReference>
<dbReference type="Gene3D" id="3.30.559.10">
    <property type="entry name" value="Chloramphenicol acetyltransferase-like domain"/>
    <property type="match status" value="2"/>
</dbReference>
<dbReference type="InterPro" id="IPR045851">
    <property type="entry name" value="AMP-bd_C_sf"/>
</dbReference>
<dbReference type="GO" id="GO:0008610">
    <property type="term" value="P:lipid biosynthetic process"/>
    <property type="evidence" value="ECO:0007669"/>
    <property type="project" value="UniProtKB-ARBA"/>
</dbReference>
<evidence type="ECO:0000256" key="2">
    <source>
        <dbReference type="ARBA" id="ARBA00022450"/>
    </source>
</evidence>
<dbReference type="InterPro" id="IPR020806">
    <property type="entry name" value="PKS_PP-bd"/>
</dbReference>
<dbReference type="InterPro" id="IPR023213">
    <property type="entry name" value="CAT-like_dom_sf"/>
</dbReference>
<keyword evidence="3" id="KW-0597">Phosphoprotein</keyword>
<dbReference type="Pfam" id="PF00501">
    <property type="entry name" value="AMP-binding"/>
    <property type="match status" value="1"/>
</dbReference>
<dbReference type="InterPro" id="IPR025110">
    <property type="entry name" value="AMP-bd_C"/>
</dbReference>
<proteinExistence type="predicted"/>
<dbReference type="InterPro" id="IPR009081">
    <property type="entry name" value="PP-bd_ACP"/>
</dbReference>
<dbReference type="PROSITE" id="PS00455">
    <property type="entry name" value="AMP_BINDING"/>
    <property type="match status" value="1"/>
</dbReference>
<dbReference type="OrthoDB" id="9757538at2"/>
<keyword evidence="4" id="KW-0560">Oxidoreductase</keyword>
<dbReference type="Gene3D" id="3.30.300.30">
    <property type="match status" value="1"/>
</dbReference>
<accession>A0A3S1AM29</accession>
<dbReference type="FunFam" id="1.10.1200.10:FF:000016">
    <property type="entry name" value="Non-ribosomal peptide synthase"/>
    <property type="match status" value="1"/>
</dbReference>
<dbReference type="GO" id="GO:0016491">
    <property type="term" value="F:oxidoreductase activity"/>
    <property type="evidence" value="ECO:0007669"/>
    <property type="project" value="UniProtKB-KW"/>
</dbReference>
<dbReference type="RefSeq" id="WP_127082949.1">
    <property type="nucleotide sequence ID" value="NZ_RSCL01000011.1"/>
</dbReference>
<dbReference type="FunFam" id="3.40.50.980:FF:000001">
    <property type="entry name" value="Non-ribosomal peptide synthetase"/>
    <property type="match status" value="1"/>
</dbReference>